<comment type="caution">
    <text evidence="1">The sequence shown here is derived from an EMBL/GenBank/DDBJ whole genome shotgun (WGS) entry which is preliminary data.</text>
</comment>
<protein>
    <submittedName>
        <fullName evidence="1">Uncharacterized protein</fullName>
    </submittedName>
</protein>
<proteinExistence type="predicted"/>
<dbReference type="EMBL" id="JAMZIH010008456">
    <property type="protein sequence ID" value="KAJ1672123.1"/>
    <property type="molecule type" value="Genomic_DNA"/>
</dbReference>
<dbReference type="Proteomes" id="UP001145114">
    <property type="component" value="Unassembled WGS sequence"/>
</dbReference>
<accession>A0ACC1H8Y5</accession>
<sequence>MSALTILHQSLRQTARLRYHRLRMVPGVLAAARGFAASAAKSSDKAIETTDKDFDKDVIEAKVPTLVDFYADWCGPCRMLAPILAKAVEKDSRVQLVKINIDENSEAAQEYSIASLPTVIAFHNGKPVDQFVGLRNQKQVE</sequence>
<gene>
    <name evidence="1" type="ORF">EV182_007281</name>
</gene>
<reference evidence="1" key="1">
    <citation type="submission" date="2022-06" db="EMBL/GenBank/DDBJ databases">
        <title>Phylogenomic reconstructions and comparative analyses of Kickxellomycotina fungi.</title>
        <authorList>
            <person name="Reynolds N.K."/>
            <person name="Stajich J.E."/>
            <person name="Barry K."/>
            <person name="Grigoriev I.V."/>
            <person name="Crous P."/>
            <person name="Smith M.E."/>
        </authorList>
    </citation>
    <scope>NUCLEOTIDE SEQUENCE</scope>
    <source>
        <strain evidence="1">RSA 2271</strain>
    </source>
</reference>
<evidence type="ECO:0000313" key="2">
    <source>
        <dbReference type="Proteomes" id="UP001145114"/>
    </source>
</evidence>
<name>A0ACC1H8Y5_9FUNG</name>
<evidence type="ECO:0000313" key="1">
    <source>
        <dbReference type="EMBL" id="KAJ1672123.1"/>
    </source>
</evidence>
<organism evidence="1 2">
    <name type="scientific">Spiromyces aspiralis</name>
    <dbReference type="NCBI Taxonomy" id="68401"/>
    <lineage>
        <taxon>Eukaryota</taxon>
        <taxon>Fungi</taxon>
        <taxon>Fungi incertae sedis</taxon>
        <taxon>Zoopagomycota</taxon>
        <taxon>Kickxellomycotina</taxon>
        <taxon>Kickxellomycetes</taxon>
        <taxon>Kickxellales</taxon>
        <taxon>Kickxellaceae</taxon>
        <taxon>Spiromyces</taxon>
    </lineage>
</organism>
<keyword evidence="2" id="KW-1185">Reference proteome</keyword>
<feature type="non-terminal residue" evidence="1">
    <location>
        <position position="141"/>
    </location>
</feature>